<organism evidence="1">
    <name type="scientific">Ligilactobacillus agilis</name>
    <dbReference type="NCBI Taxonomy" id="1601"/>
    <lineage>
        <taxon>Bacteria</taxon>
        <taxon>Bacillati</taxon>
        <taxon>Bacillota</taxon>
        <taxon>Bacilli</taxon>
        <taxon>Lactobacillales</taxon>
        <taxon>Lactobacillaceae</taxon>
        <taxon>Ligilactobacillus</taxon>
    </lineage>
</organism>
<evidence type="ECO:0000313" key="1">
    <source>
        <dbReference type="EMBL" id="GET05378.1"/>
    </source>
</evidence>
<dbReference type="EMBL" id="BLAM01000054">
    <property type="protein sequence ID" value="GET05378.1"/>
    <property type="molecule type" value="Genomic_DNA"/>
</dbReference>
<proteinExistence type="predicted"/>
<comment type="caution">
    <text evidence="1">The sequence shown here is derived from an EMBL/GenBank/DDBJ whole genome shotgun (WGS) entry which is preliminary data.</text>
</comment>
<name>A0A6F9XJL9_9LACO</name>
<dbReference type="RefSeq" id="WP_172584221.1">
    <property type="nucleotide sequence ID" value="NZ_BLAM01000054.1"/>
</dbReference>
<dbReference type="Proteomes" id="UP000494265">
    <property type="component" value="Unassembled WGS sequence"/>
</dbReference>
<dbReference type="AlphaFoldDB" id="A0A6F9XJL9"/>
<reference evidence="1" key="1">
    <citation type="submission" date="2019-10" db="EMBL/GenBank/DDBJ databases">
        <title>Lactobacillus agilis SY212 Whole Genome Sequencing Project.</title>
        <authorList>
            <person name="Suzuki S."/>
            <person name="Endo A."/>
            <person name="Maeno S."/>
            <person name="Shiwa Y."/>
            <person name="Matsutani M."/>
            <person name="Kajikawa A."/>
        </authorList>
    </citation>
    <scope>NUCLEOTIDE SEQUENCE</scope>
    <source>
        <strain evidence="1">SY212</strain>
    </source>
</reference>
<gene>
    <name evidence="1" type="ORF">SY212_04080</name>
</gene>
<protein>
    <submittedName>
        <fullName evidence="1">Uncharacterized protein</fullName>
    </submittedName>
</protein>
<sequence length="226" mass="26150">MTTATKPKNRYEYAGKWYTLDELTKVAKLKFNNALTTTLLYSCISPKATGRQWSIDEALRTPVRGRKTVPPKTEQQVYTVNLNQQKKFFMIDGKKLELKTLQNLARLKYNNESLTFEIVDYAVKHGWSLDKILRTQHLELHTNKTNEALETTSQHVEKEIDVAKELQKKISELSVLVGKIEQPKVEHNLERILIDNSYLMFGKTRLNADDLANIRNLVNIYLAGRK</sequence>
<accession>A0A6F9XJL9</accession>